<dbReference type="EMBL" id="CAID01000002">
    <property type="protein sequence ID" value="CEG01079.1"/>
    <property type="molecule type" value="Genomic_DNA"/>
</dbReference>
<accession>A0A090MBX3</accession>
<dbReference type="OrthoDB" id="10607774at2759"/>
<evidence type="ECO:0000256" key="1">
    <source>
        <dbReference type="SAM" id="MobiDB-lite"/>
    </source>
</evidence>
<protein>
    <submittedName>
        <fullName evidence="3">Unnamed product</fullName>
    </submittedName>
</protein>
<evidence type="ECO:0000256" key="2">
    <source>
        <dbReference type="SAM" id="Phobius"/>
    </source>
</evidence>
<sequence length="236" mass="26054">MAWQSRVAAMERSYVQAHDVITTARRRGGKSSVERADVASSALRRDYDNMLRAKDARGNDEDASESASTSTTIERDVEANEEKTRTERTREVEDSAHEREGVSGRAADVVPGLDDFGPAIENDEERVMTKMEACGEARGKPLVLMALDAVRRAGVVGAAALFGLFLIFFGMAMFEEMQKGMIISDLRPDVGPGGFVDERTVAEEAEFRGESAKAAMLDVERETGFEKDARRLLRRQ</sequence>
<evidence type="ECO:0000313" key="4">
    <source>
        <dbReference type="Proteomes" id="UP000009170"/>
    </source>
</evidence>
<feature type="region of interest" description="Disordered" evidence="1">
    <location>
        <begin position="24"/>
        <end position="103"/>
    </location>
</feature>
<keyword evidence="4" id="KW-1185">Reference proteome</keyword>
<dbReference type="InParanoid" id="A0A090MBX3"/>
<comment type="caution">
    <text evidence="3">The sequence shown here is derived from an EMBL/GenBank/DDBJ whole genome shotgun (WGS) entry which is preliminary data.</text>
</comment>
<feature type="transmembrane region" description="Helical" evidence="2">
    <location>
        <begin position="153"/>
        <end position="174"/>
    </location>
</feature>
<organism evidence="3 4">
    <name type="scientific">Ostreococcus tauri</name>
    <name type="common">Marine green alga</name>
    <dbReference type="NCBI Taxonomy" id="70448"/>
    <lineage>
        <taxon>Eukaryota</taxon>
        <taxon>Viridiplantae</taxon>
        <taxon>Chlorophyta</taxon>
        <taxon>Mamiellophyceae</taxon>
        <taxon>Mamiellales</taxon>
        <taxon>Bathycoccaceae</taxon>
        <taxon>Ostreococcus</taxon>
    </lineage>
</organism>
<dbReference type="RefSeq" id="XP_022840781.1">
    <property type="nucleotide sequence ID" value="XM_022985093.1"/>
</dbReference>
<gene>
    <name evidence="3" type="ORF">OT_ostta02g03010</name>
</gene>
<proteinExistence type="predicted"/>
<dbReference type="Proteomes" id="UP000009170">
    <property type="component" value="Unassembled WGS sequence"/>
</dbReference>
<reference evidence="3 4" key="2">
    <citation type="journal article" date="2014" name="BMC Genomics">
        <title>An improved genome of the model marine alga Ostreococcus tauri unfolds by assessing Illumina de novo assemblies.</title>
        <authorList>
            <person name="Blanc-Mathieu R."/>
            <person name="Verhelst B."/>
            <person name="Derelle E."/>
            <person name="Rombauts S."/>
            <person name="Bouget F.Y."/>
            <person name="Carre I."/>
            <person name="Chateau A."/>
            <person name="Eyre-Walker A."/>
            <person name="Grimsley N."/>
            <person name="Moreau H."/>
            <person name="Piegu B."/>
            <person name="Rivals E."/>
            <person name="Schackwitz W."/>
            <person name="Van de Peer Y."/>
            <person name="Piganeau G."/>
        </authorList>
    </citation>
    <scope>NUCLEOTIDE SEQUENCE [LARGE SCALE GENOMIC DNA]</scope>
    <source>
        <strain evidence="4">OTTH 0595 / CCAP 157/2 / RCC745</strain>
    </source>
</reference>
<keyword evidence="2" id="KW-0812">Transmembrane</keyword>
<evidence type="ECO:0000313" key="3">
    <source>
        <dbReference type="EMBL" id="CEG01079.1"/>
    </source>
</evidence>
<name>A0A090MBX3_OSTTA</name>
<keyword evidence="2" id="KW-1133">Transmembrane helix</keyword>
<feature type="compositionally biased region" description="Basic and acidic residues" evidence="1">
    <location>
        <begin position="32"/>
        <end position="60"/>
    </location>
</feature>
<dbReference type="KEGG" id="ota:OT_ostta02g03010"/>
<keyword evidence="2" id="KW-0472">Membrane</keyword>
<dbReference type="AlphaFoldDB" id="A0A090MBX3"/>
<dbReference type="GeneID" id="34945609"/>
<feature type="compositionally biased region" description="Basic and acidic residues" evidence="1">
    <location>
        <begin position="73"/>
        <end position="102"/>
    </location>
</feature>
<reference evidence="4" key="1">
    <citation type="journal article" date="2006" name="Proc. Natl. Acad. Sci. U.S.A.">
        <title>Genome analysis of the smallest free-living eukaryote Ostreococcus tauri unveils many unique features.</title>
        <authorList>
            <person name="Derelle E."/>
            <person name="Ferraz C."/>
            <person name="Rombauts S."/>
            <person name="Rouze P."/>
            <person name="Worden A.Z."/>
            <person name="Robbens S."/>
            <person name="Partensky F."/>
            <person name="Degroeve S."/>
            <person name="Echeynie S."/>
            <person name="Cooke R."/>
            <person name="Saeys Y."/>
            <person name="Wuyts J."/>
            <person name="Jabbari K."/>
            <person name="Bowler C."/>
            <person name="Panaud O."/>
            <person name="Piegu B."/>
            <person name="Ball S.G."/>
            <person name="Ral J.-P."/>
            <person name="Bouget F.-Y."/>
            <person name="Piganeau G."/>
            <person name="De Baets B."/>
            <person name="Picard A."/>
            <person name="Delseny M."/>
            <person name="Demaille J."/>
            <person name="Van de Peer Y."/>
            <person name="Moreau H."/>
        </authorList>
    </citation>
    <scope>NUCLEOTIDE SEQUENCE [LARGE SCALE GENOMIC DNA]</scope>
    <source>
        <strain evidence="4">OTTH 0595 / CCAP 157/2 / RCC745</strain>
    </source>
</reference>